<protein>
    <submittedName>
        <fullName evidence="2">Uncharacterized protein</fullName>
    </submittedName>
</protein>
<feature type="transmembrane region" description="Helical" evidence="1">
    <location>
        <begin position="18"/>
        <end position="41"/>
    </location>
</feature>
<feature type="non-terminal residue" evidence="2">
    <location>
        <position position="1"/>
    </location>
</feature>
<reference evidence="2" key="1">
    <citation type="submission" date="2023-11" db="EMBL/GenBank/DDBJ databases">
        <authorList>
            <person name="De Vega J J."/>
            <person name="De Vega J J."/>
        </authorList>
    </citation>
    <scope>NUCLEOTIDE SEQUENCE</scope>
</reference>
<keyword evidence="3" id="KW-1185">Reference proteome</keyword>
<sequence>CTQSITGFLLAFSNLFRFLPSLLTSLSCLLHLLPIFPFFFATDALFDFFSHDIDMTTTVTVTVSQASTTAGVQKQRTHLMRSTRKLGSLLGETPLIIDNSRHEHTASMSSMASRRSGMIFLGTDLLALPPPSPDGLKSVESSGAKMDRPMLFLRRPLPTLLSTAPSPQSPSFPALTPTTPLTPETVVVDRRKKMAKLTRTLGVNPPAELVFRGVSAKEFAAIPSPHYVSSVLAALGPANSTVGSRASMMSVESLASPTREATLLPYRATAARSASSLVLSSPSGPWVNARPVRIDLQHSFRDPVSCSPGRHDLGSRGRGEQDFALDSRRAVPLPTLHSGPPGTHVLAHARPEPPRPVARCGLALPVADLVIV</sequence>
<name>A0AAD2H5Z5_9AGAR</name>
<keyword evidence="1" id="KW-1133">Transmembrane helix</keyword>
<keyword evidence="1" id="KW-0812">Transmembrane</keyword>
<dbReference type="EMBL" id="CAVNYO010000136">
    <property type="protein sequence ID" value="CAK5268007.1"/>
    <property type="molecule type" value="Genomic_DNA"/>
</dbReference>
<organism evidence="2 3">
    <name type="scientific">Mycena citricolor</name>
    <dbReference type="NCBI Taxonomy" id="2018698"/>
    <lineage>
        <taxon>Eukaryota</taxon>
        <taxon>Fungi</taxon>
        <taxon>Dikarya</taxon>
        <taxon>Basidiomycota</taxon>
        <taxon>Agaricomycotina</taxon>
        <taxon>Agaricomycetes</taxon>
        <taxon>Agaricomycetidae</taxon>
        <taxon>Agaricales</taxon>
        <taxon>Marasmiineae</taxon>
        <taxon>Mycenaceae</taxon>
        <taxon>Mycena</taxon>
    </lineage>
</organism>
<evidence type="ECO:0000313" key="3">
    <source>
        <dbReference type="Proteomes" id="UP001295794"/>
    </source>
</evidence>
<dbReference type="AlphaFoldDB" id="A0AAD2H5Z5"/>
<comment type="caution">
    <text evidence="2">The sequence shown here is derived from an EMBL/GenBank/DDBJ whole genome shotgun (WGS) entry which is preliminary data.</text>
</comment>
<gene>
    <name evidence="2" type="ORF">MYCIT1_LOCUS10990</name>
</gene>
<proteinExistence type="predicted"/>
<evidence type="ECO:0000313" key="2">
    <source>
        <dbReference type="EMBL" id="CAK5268007.1"/>
    </source>
</evidence>
<dbReference type="Proteomes" id="UP001295794">
    <property type="component" value="Unassembled WGS sequence"/>
</dbReference>
<keyword evidence="1" id="KW-0472">Membrane</keyword>
<evidence type="ECO:0000256" key="1">
    <source>
        <dbReference type="SAM" id="Phobius"/>
    </source>
</evidence>
<accession>A0AAD2H5Z5</accession>